<evidence type="ECO:0000313" key="1">
    <source>
        <dbReference type="EMBL" id="KRZ75027.1"/>
    </source>
</evidence>
<keyword evidence="2" id="KW-1185">Reference proteome</keyword>
<organism evidence="1 2">
    <name type="scientific">Trichinella papuae</name>
    <dbReference type="NCBI Taxonomy" id="268474"/>
    <lineage>
        <taxon>Eukaryota</taxon>
        <taxon>Metazoa</taxon>
        <taxon>Ecdysozoa</taxon>
        <taxon>Nematoda</taxon>
        <taxon>Enoplea</taxon>
        <taxon>Dorylaimia</taxon>
        <taxon>Trichinellida</taxon>
        <taxon>Trichinellidae</taxon>
        <taxon>Trichinella</taxon>
    </lineage>
</organism>
<sequence length="335" mass="38905">MLGACLGHTILSVQGLLYMVTKRQHNKYKDIRATTSTPRQGGKYQSITRQHFLVLLPRLPTVACPTKRSMISAVKSKRQKTTDFVRKAYFAYFGIKLEDQDKFWAPHIMCHTCVEQLREWSKKALKSLPFGVPMVWREPQNHVVDCYFSFRKVRYYNGMNRKCVSYLNLPSAIRPVPHGPDVLIPSPPDSMDTIVLSEKESSKETISGSDFEIEHKNTPQLFIQCELNAPVRDLDLSNDGTKIESGLQSKHMLAPGTTISWCRKRKTEFTPFFTEEKLCIEKMKYEEHMWQLCGDFKVLCMLLGQQSGYTKFPCFLCEWDSQARDEHWKKKDWPM</sequence>
<protein>
    <submittedName>
        <fullName evidence="1">Uncharacterized protein</fullName>
    </submittedName>
</protein>
<accession>A0A0V1MTX6</accession>
<dbReference type="Proteomes" id="UP000054843">
    <property type="component" value="Unassembled WGS sequence"/>
</dbReference>
<proteinExistence type="predicted"/>
<evidence type="ECO:0000313" key="2">
    <source>
        <dbReference type="Proteomes" id="UP000054843"/>
    </source>
</evidence>
<dbReference type="EMBL" id="JYDO01000043">
    <property type="protein sequence ID" value="KRZ75027.1"/>
    <property type="molecule type" value="Genomic_DNA"/>
</dbReference>
<reference evidence="1 2" key="1">
    <citation type="submission" date="2015-01" db="EMBL/GenBank/DDBJ databases">
        <title>Evolution of Trichinella species and genotypes.</title>
        <authorList>
            <person name="Korhonen P.K."/>
            <person name="Edoardo P."/>
            <person name="Giuseppe L.R."/>
            <person name="Gasser R.B."/>
        </authorList>
    </citation>
    <scope>NUCLEOTIDE SEQUENCE [LARGE SCALE GENOMIC DNA]</scope>
    <source>
        <strain evidence="1">ISS1980</strain>
    </source>
</reference>
<dbReference type="AlphaFoldDB" id="A0A0V1MTX6"/>
<name>A0A0V1MTX6_9BILA</name>
<dbReference type="OrthoDB" id="6365933at2759"/>
<dbReference type="STRING" id="268474.A0A0V1MTX6"/>
<comment type="caution">
    <text evidence="1">The sequence shown here is derived from an EMBL/GenBank/DDBJ whole genome shotgun (WGS) entry which is preliminary data.</text>
</comment>
<gene>
    <name evidence="1" type="ORF">T10_9900</name>
</gene>